<evidence type="ECO:0000313" key="2">
    <source>
        <dbReference type="Proteomes" id="UP001203423"/>
    </source>
</evidence>
<evidence type="ECO:0008006" key="3">
    <source>
        <dbReference type="Google" id="ProtNLM"/>
    </source>
</evidence>
<organism evidence="1 2">
    <name type="scientific">Shewanella surugensis</name>
    <dbReference type="NCBI Taxonomy" id="212020"/>
    <lineage>
        <taxon>Bacteria</taxon>
        <taxon>Pseudomonadati</taxon>
        <taxon>Pseudomonadota</taxon>
        <taxon>Gammaproteobacteria</taxon>
        <taxon>Alteromonadales</taxon>
        <taxon>Shewanellaceae</taxon>
        <taxon>Shewanella</taxon>
    </lineage>
</organism>
<dbReference type="EMBL" id="JAKIKS010000049">
    <property type="protein sequence ID" value="MCL1125466.1"/>
    <property type="molecule type" value="Genomic_DNA"/>
</dbReference>
<gene>
    <name evidence="1" type="ORF">L2764_13495</name>
</gene>
<protein>
    <recommendedName>
        <fullName evidence="3">DUF4393 domain-containing protein</fullName>
    </recommendedName>
</protein>
<reference evidence="1 2" key="1">
    <citation type="submission" date="2022-01" db="EMBL/GenBank/DDBJ databases">
        <title>Whole genome-based taxonomy of the Shewanellaceae.</title>
        <authorList>
            <person name="Martin-Rodriguez A.J."/>
        </authorList>
    </citation>
    <scope>NUCLEOTIDE SEQUENCE [LARGE SCALE GENOMIC DNA]</scope>
    <source>
        <strain evidence="1 2">DSM 17177</strain>
    </source>
</reference>
<comment type="caution">
    <text evidence="1">The sequence shown here is derived from an EMBL/GenBank/DDBJ whole genome shotgun (WGS) entry which is preliminary data.</text>
</comment>
<dbReference type="Proteomes" id="UP001203423">
    <property type="component" value="Unassembled WGS sequence"/>
</dbReference>
<keyword evidence="2" id="KW-1185">Reference proteome</keyword>
<name>A0ABT0LE85_9GAMM</name>
<proteinExistence type="predicted"/>
<sequence length="203" mass="22692">MEFLKEIPKEVWGATVEVINKLIYPITATTVGVGKLIEQKLSTLNDVQKLIAEQTLREAAEKISNAKNSDFKNVVVKPQVIYTVLENTDSQSDDFIRSLWANVTARELSEGSVHPEIVRLFSKLTAPDLIVLSDLHSQGSSIKKLLFKALSSTYTLGISRDPKSFHHVYLADLGLIDEISGKWFITTKGKELMRCIGELEKDC</sequence>
<accession>A0ABT0LE85</accession>
<dbReference type="RefSeq" id="WP_248940777.1">
    <property type="nucleotide sequence ID" value="NZ_JAKIKS010000049.1"/>
</dbReference>
<evidence type="ECO:0000313" key="1">
    <source>
        <dbReference type="EMBL" id="MCL1125466.1"/>
    </source>
</evidence>